<dbReference type="SUPFAM" id="SSF54001">
    <property type="entry name" value="Cysteine proteinases"/>
    <property type="match status" value="1"/>
</dbReference>
<dbReference type="EMBL" id="ML178856">
    <property type="protein sequence ID" value="TFK96716.1"/>
    <property type="molecule type" value="Genomic_DNA"/>
</dbReference>
<dbReference type="InterPro" id="IPR053710">
    <property type="entry name" value="Arylamine_NAT_domain_sf"/>
</dbReference>
<accession>A0A5C3Q5A7</accession>
<dbReference type="AlphaFoldDB" id="A0A5C3Q5A7"/>
<evidence type="ECO:0000256" key="1">
    <source>
        <dbReference type="ARBA" id="ARBA00006547"/>
    </source>
</evidence>
<reference evidence="2 3" key="1">
    <citation type="journal article" date="2019" name="Nat. Ecol. Evol.">
        <title>Megaphylogeny resolves global patterns of mushroom evolution.</title>
        <authorList>
            <person name="Varga T."/>
            <person name="Krizsan K."/>
            <person name="Foldi C."/>
            <person name="Dima B."/>
            <person name="Sanchez-Garcia M."/>
            <person name="Sanchez-Ramirez S."/>
            <person name="Szollosi G.J."/>
            <person name="Szarkandi J.G."/>
            <person name="Papp V."/>
            <person name="Albert L."/>
            <person name="Andreopoulos W."/>
            <person name="Angelini C."/>
            <person name="Antonin V."/>
            <person name="Barry K.W."/>
            <person name="Bougher N.L."/>
            <person name="Buchanan P."/>
            <person name="Buyck B."/>
            <person name="Bense V."/>
            <person name="Catcheside P."/>
            <person name="Chovatia M."/>
            <person name="Cooper J."/>
            <person name="Damon W."/>
            <person name="Desjardin D."/>
            <person name="Finy P."/>
            <person name="Geml J."/>
            <person name="Haridas S."/>
            <person name="Hughes K."/>
            <person name="Justo A."/>
            <person name="Karasinski D."/>
            <person name="Kautmanova I."/>
            <person name="Kiss B."/>
            <person name="Kocsube S."/>
            <person name="Kotiranta H."/>
            <person name="LaButti K.M."/>
            <person name="Lechner B.E."/>
            <person name="Liimatainen K."/>
            <person name="Lipzen A."/>
            <person name="Lukacs Z."/>
            <person name="Mihaltcheva S."/>
            <person name="Morgado L.N."/>
            <person name="Niskanen T."/>
            <person name="Noordeloos M.E."/>
            <person name="Ohm R.A."/>
            <person name="Ortiz-Santana B."/>
            <person name="Ovrebo C."/>
            <person name="Racz N."/>
            <person name="Riley R."/>
            <person name="Savchenko A."/>
            <person name="Shiryaev A."/>
            <person name="Soop K."/>
            <person name="Spirin V."/>
            <person name="Szebenyi C."/>
            <person name="Tomsovsky M."/>
            <person name="Tulloss R.E."/>
            <person name="Uehling J."/>
            <person name="Grigoriev I.V."/>
            <person name="Vagvolgyi C."/>
            <person name="Papp T."/>
            <person name="Martin F.M."/>
            <person name="Miettinen O."/>
            <person name="Hibbett D.S."/>
            <person name="Nagy L.G."/>
        </authorList>
    </citation>
    <scope>NUCLEOTIDE SEQUENCE [LARGE SCALE GENOMIC DNA]</scope>
    <source>
        <strain evidence="2 3">CBS 309.79</strain>
    </source>
</reference>
<protein>
    <submittedName>
        <fullName evidence="2">Uncharacterized protein</fullName>
    </submittedName>
</protein>
<dbReference type="Proteomes" id="UP000305067">
    <property type="component" value="Unassembled WGS sequence"/>
</dbReference>
<gene>
    <name evidence="2" type="ORF">BDV98DRAFT_608117</name>
</gene>
<organism evidence="2 3">
    <name type="scientific">Pterulicium gracile</name>
    <dbReference type="NCBI Taxonomy" id="1884261"/>
    <lineage>
        <taxon>Eukaryota</taxon>
        <taxon>Fungi</taxon>
        <taxon>Dikarya</taxon>
        <taxon>Basidiomycota</taxon>
        <taxon>Agaricomycotina</taxon>
        <taxon>Agaricomycetes</taxon>
        <taxon>Agaricomycetidae</taxon>
        <taxon>Agaricales</taxon>
        <taxon>Pleurotineae</taxon>
        <taxon>Pterulaceae</taxon>
        <taxon>Pterulicium</taxon>
    </lineage>
</organism>
<evidence type="ECO:0000313" key="2">
    <source>
        <dbReference type="EMBL" id="TFK96716.1"/>
    </source>
</evidence>
<dbReference type="PANTHER" id="PTHR11786">
    <property type="entry name" value="N-HYDROXYARYLAMINE O-ACETYLTRANSFERASE"/>
    <property type="match status" value="1"/>
</dbReference>
<sequence length="371" mass="41561">MTPIQSSTSLYSDAQIRQYLLTVGYWSIKDIGDSKICTLPLPPPTLHTLRQLNHLHLVSFPFDCSAMHYTDNHKMDVTAEGVFQRLVVDRLGGSYCFGLNTLLLEVLKGLGFLAYSGGAGFESRFFTVQDMTDCVHMILFVQIPGNKTEETWLVDVGYGVTGLIRPVLLSDSTENVVMGSTSTELHRLRKMSSPEGKDPSTQWWRFEKLHIFPGEDWRSKPSSAWECNYIFSESPFHAADYQHANHLLNTVPQGSPFWGFVIAIRYFTLPDVGEEEFSVDDGSSKVEENHPDYSDIQYGRYTLNGNVVKKTIGARSETRPLLLTERERIAVLKDVFGVVYEDVDGAEKNVCGRDAAIESGLVAGSMALSFF</sequence>
<dbReference type="Pfam" id="PF00797">
    <property type="entry name" value="Acetyltransf_2"/>
    <property type="match status" value="1"/>
</dbReference>
<keyword evidence="3" id="KW-1185">Reference proteome</keyword>
<evidence type="ECO:0000313" key="3">
    <source>
        <dbReference type="Proteomes" id="UP000305067"/>
    </source>
</evidence>
<dbReference type="GO" id="GO:0016407">
    <property type="term" value="F:acetyltransferase activity"/>
    <property type="evidence" value="ECO:0007669"/>
    <property type="project" value="InterPro"/>
</dbReference>
<name>A0A5C3Q5A7_9AGAR</name>
<dbReference type="OrthoDB" id="10260017at2759"/>
<dbReference type="InterPro" id="IPR001447">
    <property type="entry name" value="Arylamine_N-AcTrfase"/>
</dbReference>
<comment type="similarity">
    <text evidence="1">Belongs to the arylamine N-acetyltransferase family.</text>
</comment>
<dbReference type="InterPro" id="IPR038765">
    <property type="entry name" value="Papain-like_cys_pep_sf"/>
</dbReference>
<proteinExistence type="inferred from homology"/>
<dbReference type="Gene3D" id="3.30.2140.20">
    <property type="match status" value="1"/>
</dbReference>
<dbReference type="PANTHER" id="PTHR11786:SF0">
    <property type="entry name" value="ARYLAMINE N-ACETYLTRANSFERASE 4-RELATED"/>
    <property type="match status" value="1"/>
</dbReference>